<evidence type="ECO:0000313" key="3">
    <source>
        <dbReference type="EMBL" id="KAG0478321.1"/>
    </source>
</evidence>
<accession>A0A835QWC0</accession>
<feature type="compositionally biased region" description="Polar residues" evidence="1">
    <location>
        <begin position="100"/>
        <end position="111"/>
    </location>
</feature>
<proteinExistence type="predicted"/>
<evidence type="ECO:0000313" key="4">
    <source>
        <dbReference type="Proteomes" id="UP000639772"/>
    </source>
</evidence>
<dbReference type="AlphaFoldDB" id="A0A835QWC0"/>
<feature type="region of interest" description="Disordered" evidence="1">
    <location>
        <begin position="84"/>
        <end position="139"/>
    </location>
</feature>
<feature type="transmembrane region" description="Helical" evidence="2">
    <location>
        <begin position="194"/>
        <end position="216"/>
    </location>
</feature>
<keyword evidence="2" id="KW-0472">Membrane</keyword>
<feature type="compositionally biased region" description="Basic and acidic residues" evidence="1">
    <location>
        <begin position="84"/>
        <end position="97"/>
    </location>
</feature>
<dbReference type="OrthoDB" id="3838338at2759"/>
<keyword evidence="2" id="KW-0812">Transmembrane</keyword>
<reference evidence="3 4" key="1">
    <citation type="journal article" date="2020" name="Nat. Food">
        <title>A phased Vanilla planifolia genome enables genetic improvement of flavour and production.</title>
        <authorList>
            <person name="Hasing T."/>
            <person name="Tang H."/>
            <person name="Brym M."/>
            <person name="Khazi F."/>
            <person name="Huang T."/>
            <person name="Chambers A.H."/>
        </authorList>
    </citation>
    <scope>NUCLEOTIDE SEQUENCE [LARGE SCALE GENOMIC DNA]</scope>
    <source>
        <tissue evidence="3">Leaf</tissue>
    </source>
</reference>
<organism evidence="3 4">
    <name type="scientific">Vanilla planifolia</name>
    <name type="common">Vanilla</name>
    <dbReference type="NCBI Taxonomy" id="51239"/>
    <lineage>
        <taxon>Eukaryota</taxon>
        <taxon>Viridiplantae</taxon>
        <taxon>Streptophyta</taxon>
        <taxon>Embryophyta</taxon>
        <taxon>Tracheophyta</taxon>
        <taxon>Spermatophyta</taxon>
        <taxon>Magnoliopsida</taxon>
        <taxon>Liliopsida</taxon>
        <taxon>Asparagales</taxon>
        <taxon>Orchidaceae</taxon>
        <taxon>Vanilloideae</taxon>
        <taxon>Vanilleae</taxon>
        <taxon>Vanilla</taxon>
    </lineage>
</organism>
<gene>
    <name evidence="3" type="ORF">HPP92_013040</name>
</gene>
<evidence type="ECO:0000256" key="1">
    <source>
        <dbReference type="SAM" id="MobiDB-lite"/>
    </source>
</evidence>
<sequence length="222" mass="24712">MELIDAYNANLRLKGPEENNSNITIGTKKERKKGKESRKLWIMKKKIATKDALADSFLDQVRKLQLAQYQIEDEVDALSKDGYRTTKDKFPLDREGKAPTLTTYDSSSVSGKENMESKSNGSGGRSKKNPKKSQRIRLGDGSAAALLDRRHEETSSSNTTQADGLPIRGVWRNGGGQRLFSETGTTKKNLRSSWICLLGITVSLLPYSATQFWIMLSICTGF</sequence>
<protein>
    <submittedName>
        <fullName evidence="3">Uncharacterized protein</fullName>
    </submittedName>
</protein>
<comment type="caution">
    <text evidence="3">The sequence shown here is derived from an EMBL/GenBank/DDBJ whole genome shotgun (WGS) entry which is preliminary data.</text>
</comment>
<evidence type="ECO:0000256" key="2">
    <source>
        <dbReference type="SAM" id="Phobius"/>
    </source>
</evidence>
<feature type="compositionally biased region" description="Basic residues" evidence="1">
    <location>
        <begin position="125"/>
        <end position="135"/>
    </location>
</feature>
<name>A0A835QWC0_VANPL</name>
<dbReference type="Proteomes" id="UP000639772">
    <property type="component" value="Chromosome 6"/>
</dbReference>
<feature type="region of interest" description="Disordered" evidence="1">
    <location>
        <begin position="149"/>
        <end position="168"/>
    </location>
</feature>
<keyword evidence="2" id="KW-1133">Transmembrane helix</keyword>
<dbReference type="EMBL" id="JADCNM010000006">
    <property type="protein sequence ID" value="KAG0478321.1"/>
    <property type="molecule type" value="Genomic_DNA"/>
</dbReference>